<accession>A0A8J3MNU0</accession>
<feature type="transmembrane region" description="Helical" evidence="10">
    <location>
        <begin position="5"/>
        <end position="23"/>
    </location>
</feature>
<dbReference type="InterPro" id="IPR037185">
    <property type="entry name" value="EmrE-like"/>
</dbReference>
<dbReference type="GO" id="GO:0005886">
    <property type="term" value="C:plasma membrane"/>
    <property type="evidence" value="ECO:0007669"/>
    <property type="project" value="UniProtKB-SubCell"/>
</dbReference>
<reference evidence="11 12" key="1">
    <citation type="journal article" date="2021" name="Microb. Ecol.">
        <title>Candidatus Mesenet longicola: Novel Endosymbionts of Brontispa longissima that Induce Cytoplasmic Incompatibility.</title>
        <authorList>
            <person name="Takano S."/>
            <person name="Gotoh Y."/>
            <person name="Hayashi T."/>
        </authorList>
    </citation>
    <scope>NUCLEOTIDE SEQUENCE [LARGE SCALE GENOMIC DNA]</scope>
    <source>
        <strain evidence="11">L5</strain>
    </source>
</reference>
<evidence type="ECO:0000256" key="4">
    <source>
        <dbReference type="ARBA" id="ARBA00022692"/>
    </source>
</evidence>
<keyword evidence="4 9" id="KW-0812">Transmembrane</keyword>
<evidence type="ECO:0000256" key="5">
    <source>
        <dbReference type="ARBA" id="ARBA00022989"/>
    </source>
</evidence>
<evidence type="ECO:0000256" key="1">
    <source>
        <dbReference type="ARBA" id="ARBA00004651"/>
    </source>
</evidence>
<dbReference type="AlphaFoldDB" id="A0A8J3MNU0"/>
<name>A0A8J3MNU0_9RICK</name>
<keyword evidence="3" id="KW-1003">Cell membrane</keyword>
<evidence type="ECO:0000256" key="2">
    <source>
        <dbReference type="ARBA" id="ARBA00022448"/>
    </source>
</evidence>
<dbReference type="Pfam" id="PF00893">
    <property type="entry name" value="Multi_Drug_Res"/>
    <property type="match status" value="1"/>
</dbReference>
<keyword evidence="6 10" id="KW-0472">Membrane</keyword>
<evidence type="ECO:0000256" key="9">
    <source>
        <dbReference type="RuleBase" id="RU003942"/>
    </source>
</evidence>
<comment type="subcellular location">
    <subcellularLocation>
        <location evidence="1 9">Cell membrane</location>
        <topology evidence="1 9">Multi-pass membrane protein</topology>
    </subcellularLocation>
</comment>
<comment type="similarity">
    <text evidence="7">Belongs to the drug/metabolite transporter (DMT) superfamily. Small multidrug resistance (SMR) (TC 2.A.7.1) family. Gdx/SugE subfamily.</text>
</comment>
<comment type="caution">
    <text evidence="11">The sequence shown here is derived from an EMBL/GenBank/DDBJ whole genome shotgun (WGS) entry which is preliminary data.</text>
</comment>
<feature type="transmembrane region" description="Helical" evidence="10">
    <location>
        <begin position="29"/>
        <end position="47"/>
    </location>
</feature>
<feature type="transmembrane region" description="Helical" evidence="10">
    <location>
        <begin position="84"/>
        <end position="103"/>
    </location>
</feature>
<dbReference type="Gene3D" id="1.10.3730.20">
    <property type="match status" value="1"/>
</dbReference>
<dbReference type="SUPFAM" id="SSF103481">
    <property type="entry name" value="Multidrug resistance efflux transporter EmrE"/>
    <property type="match status" value="1"/>
</dbReference>
<gene>
    <name evidence="11" type="ORF">sL5_02910</name>
</gene>
<evidence type="ECO:0000256" key="10">
    <source>
        <dbReference type="SAM" id="Phobius"/>
    </source>
</evidence>
<keyword evidence="12" id="KW-1185">Reference proteome</keyword>
<keyword evidence="5 10" id="KW-1133">Transmembrane helix</keyword>
<dbReference type="InterPro" id="IPR045324">
    <property type="entry name" value="Small_multidrug_res"/>
</dbReference>
<evidence type="ECO:0000256" key="3">
    <source>
        <dbReference type="ARBA" id="ARBA00022475"/>
    </source>
</evidence>
<dbReference type="InterPro" id="IPR000390">
    <property type="entry name" value="Small_drug/metabolite_transptr"/>
</dbReference>
<evidence type="ECO:0000313" key="12">
    <source>
        <dbReference type="Proteomes" id="UP000637906"/>
    </source>
</evidence>
<evidence type="ECO:0000256" key="7">
    <source>
        <dbReference type="ARBA" id="ARBA00038151"/>
    </source>
</evidence>
<dbReference type="FunFam" id="1.10.3730.20:FF:000001">
    <property type="entry name" value="Quaternary ammonium compound resistance transporter SugE"/>
    <property type="match status" value="1"/>
</dbReference>
<feature type="transmembrane region" description="Helical" evidence="10">
    <location>
        <begin position="59"/>
        <end position="78"/>
    </location>
</feature>
<proteinExistence type="inferred from homology"/>
<sequence>MNWLYLLIAGIIEIIWTLGIRYSDGFTRLWPTIGVMLTTPVSLYLLALAMRFIPLGTCYAVWTGIGSVGTAILGVVLFNEPSNLAHILCISLIIIGIIGLKLFTH</sequence>
<protein>
    <recommendedName>
        <fullName evidence="8">Guanidinium exporter</fullName>
    </recommendedName>
</protein>
<organism evidence="11 12">
    <name type="scientific">Candidatus Mesenet longicola</name>
    <dbReference type="NCBI Taxonomy" id="1892558"/>
    <lineage>
        <taxon>Bacteria</taxon>
        <taxon>Pseudomonadati</taxon>
        <taxon>Pseudomonadota</taxon>
        <taxon>Alphaproteobacteria</taxon>
        <taxon>Rickettsiales</taxon>
        <taxon>Anaplasmataceae</taxon>
        <taxon>Candidatus Mesenet</taxon>
    </lineage>
</organism>
<dbReference type="PANTHER" id="PTHR30561">
    <property type="entry name" value="SMR FAMILY PROTON-DEPENDENT DRUG EFFLUX TRANSPORTER SUGE"/>
    <property type="match status" value="1"/>
</dbReference>
<dbReference type="Proteomes" id="UP000637906">
    <property type="component" value="Unassembled WGS sequence"/>
</dbReference>
<dbReference type="GO" id="GO:0022857">
    <property type="term" value="F:transmembrane transporter activity"/>
    <property type="evidence" value="ECO:0007669"/>
    <property type="project" value="InterPro"/>
</dbReference>
<evidence type="ECO:0000313" key="11">
    <source>
        <dbReference type="EMBL" id="GHM59298.1"/>
    </source>
</evidence>
<evidence type="ECO:0000256" key="6">
    <source>
        <dbReference type="ARBA" id="ARBA00023136"/>
    </source>
</evidence>
<evidence type="ECO:0000256" key="8">
    <source>
        <dbReference type="ARBA" id="ARBA00039168"/>
    </source>
</evidence>
<dbReference type="EMBL" id="BNGU01000007">
    <property type="protein sequence ID" value="GHM59298.1"/>
    <property type="molecule type" value="Genomic_DNA"/>
</dbReference>
<keyword evidence="2" id="KW-0813">Transport</keyword>
<dbReference type="PANTHER" id="PTHR30561:SF0">
    <property type="entry name" value="GUANIDINIUM EXPORTER"/>
    <property type="match status" value="1"/>
</dbReference>
<dbReference type="GO" id="GO:1990961">
    <property type="term" value="P:xenobiotic detoxification by transmembrane export across the plasma membrane"/>
    <property type="evidence" value="ECO:0007669"/>
    <property type="project" value="UniProtKB-ARBA"/>
</dbReference>